<dbReference type="PROSITE" id="PS00624">
    <property type="entry name" value="GMC_OXRED_2"/>
    <property type="match status" value="1"/>
</dbReference>
<evidence type="ECO:0000256" key="1">
    <source>
        <dbReference type="ARBA" id="ARBA00001974"/>
    </source>
</evidence>
<dbReference type="SUPFAM" id="SSF54373">
    <property type="entry name" value="FAD-linked reductases, C-terminal domain"/>
    <property type="match status" value="1"/>
</dbReference>
<comment type="similarity">
    <text evidence="2">Belongs to the GMC oxidoreductase family.</text>
</comment>
<dbReference type="Gene3D" id="3.30.560.10">
    <property type="entry name" value="Glucose Oxidase, domain 3"/>
    <property type="match status" value="1"/>
</dbReference>
<dbReference type="InterPro" id="IPR012132">
    <property type="entry name" value="GMC_OxRdtase"/>
</dbReference>
<keyword evidence="5" id="KW-1185">Reference proteome</keyword>
<dbReference type="Proteomes" id="UP001498398">
    <property type="component" value="Unassembled WGS sequence"/>
</dbReference>
<evidence type="ECO:0000256" key="2">
    <source>
        <dbReference type="ARBA" id="ARBA00010790"/>
    </source>
</evidence>
<comment type="caution">
    <text evidence="4">The sequence shown here is derived from an EMBL/GenBank/DDBJ whole genome shotgun (WGS) entry which is preliminary data.</text>
</comment>
<dbReference type="PIRSF" id="PIRSF000137">
    <property type="entry name" value="Alcohol_oxidase"/>
    <property type="match status" value="1"/>
</dbReference>
<dbReference type="PANTHER" id="PTHR11552">
    <property type="entry name" value="GLUCOSE-METHANOL-CHOLINE GMC OXIDOREDUCTASE"/>
    <property type="match status" value="1"/>
</dbReference>
<dbReference type="InterPro" id="IPR036188">
    <property type="entry name" value="FAD/NAD-bd_sf"/>
</dbReference>
<comment type="cofactor">
    <cofactor evidence="1">
        <name>FAD</name>
        <dbReference type="ChEBI" id="CHEBI:57692"/>
    </cofactor>
</comment>
<dbReference type="InterPro" id="IPR000172">
    <property type="entry name" value="GMC_OxRdtase_N"/>
</dbReference>
<dbReference type="Gene3D" id="3.50.50.60">
    <property type="entry name" value="FAD/NAD(P)-binding domain"/>
    <property type="match status" value="1"/>
</dbReference>
<proteinExistence type="inferred from homology"/>
<evidence type="ECO:0000313" key="5">
    <source>
        <dbReference type="Proteomes" id="UP001498398"/>
    </source>
</evidence>
<name>A0ABR1JR89_9AGAR</name>
<protein>
    <recommendedName>
        <fullName evidence="3">Glucose-methanol-choline oxidoreductase N-terminal domain-containing protein</fullName>
    </recommendedName>
</protein>
<sequence length="608" mass="67153">MTVYDVIVVGGGASGCVVAGRLAAANPSLRILIIESGPNTENNPKHVQPLAYLTHFPPDSKTMKYYHGKMNGDRAAVVPAGNCLGGGASVNLMVYTRGSASDYDDWRHIYGNEGWGIDELKPLFRKTETYLVKEGQDTHGYSGPLKVSIYDPSRNVLANQFLDLVKKYDKNTPVFDDVNELSVGNGWSRWARWIDPQTGKRQDTAHTFVYGNLKSTELQVLTECQVTRVLIDSSNRATGVEYVCVSDAEKVLHTAEAKLIVLSAGTLSTPSILERSGIGRRDILESADIIPIVELPGVGENYHDHDSVMVPYYADEAVETIDAYVEGDQEEIASKLISHFHYILLKVLSGITKEWLETGQGKMQTNGMDVAGKIRPTEDELREMGPEFQQRWKDYFENAPDKPVLWMGVLNGYAGDRTGLVPGKKYFSMGYYLTYPASVGHVHIKSKDVNTPPDFDTGFLSNPADLVPLVWGYKRTRELARRLAAYRGVVSKDQPQFTKPELQGFNETYPVPTDCANLSYESEDNEVIKAFVQNRLATTWHSLGTCAMKPREQGGVVDNKLNVYGIEALKVADMSICPSNIGGNTYSTALLIGEKAAEIIGSELDIKV</sequence>
<gene>
    <name evidence="4" type="ORF">VKT23_006492</name>
</gene>
<feature type="domain" description="Glucose-methanol-choline oxidoreductase N-terminal" evidence="3">
    <location>
        <begin position="265"/>
        <end position="279"/>
    </location>
</feature>
<dbReference type="InterPro" id="IPR007867">
    <property type="entry name" value="GMC_OxRtase_C"/>
</dbReference>
<dbReference type="EMBL" id="JBANRG010000008">
    <property type="protein sequence ID" value="KAK7464324.1"/>
    <property type="molecule type" value="Genomic_DNA"/>
</dbReference>
<evidence type="ECO:0000313" key="4">
    <source>
        <dbReference type="EMBL" id="KAK7464324.1"/>
    </source>
</evidence>
<dbReference type="Pfam" id="PF05199">
    <property type="entry name" value="GMC_oxred_C"/>
    <property type="match status" value="1"/>
</dbReference>
<dbReference type="SUPFAM" id="SSF51905">
    <property type="entry name" value="FAD/NAD(P)-binding domain"/>
    <property type="match status" value="1"/>
</dbReference>
<evidence type="ECO:0000259" key="3">
    <source>
        <dbReference type="PROSITE" id="PS00624"/>
    </source>
</evidence>
<accession>A0ABR1JR89</accession>
<dbReference type="PANTHER" id="PTHR11552:SF78">
    <property type="entry name" value="GLUCOSE-METHANOL-CHOLINE OXIDOREDUCTASE N-TERMINAL DOMAIN-CONTAINING PROTEIN"/>
    <property type="match status" value="1"/>
</dbReference>
<dbReference type="Pfam" id="PF00732">
    <property type="entry name" value="GMC_oxred_N"/>
    <property type="match status" value="1"/>
</dbReference>
<organism evidence="4 5">
    <name type="scientific">Marasmiellus scandens</name>
    <dbReference type="NCBI Taxonomy" id="2682957"/>
    <lineage>
        <taxon>Eukaryota</taxon>
        <taxon>Fungi</taxon>
        <taxon>Dikarya</taxon>
        <taxon>Basidiomycota</taxon>
        <taxon>Agaricomycotina</taxon>
        <taxon>Agaricomycetes</taxon>
        <taxon>Agaricomycetidae</taxon>
        <taxon>Agaricales</taxon>
        <taxon>Marasmiineae</taxon>
        <taxon>Omphalotaceae</taxon>
        <taxon>Marasmiellus</taxon>
    </lineage>
</organism>
<reference evidence="4 5" key="1">
    <citation type="submission" date="2024-01" db="EMBL/GenBank/DDBJ databases">
        <title>A draft genome for the cacao thread blight pathogen Marasmiellus scandens.</title>
        <authorList>
            <person name="Baruah I.K."/>
            <person name="Leung J."/>
            <person name="Bukari Y."/>
            <person name="Amoako-Attah I."/>
            <person name="Meinhardt L.W."/>
            <person name="Bailey B.A."/>
            <person name="Cohen S.P."/>
        </authorList>
    </citation>
    <scope>NUCLEOTIDE SEQUENCE [LARGE SCALE GENOMIC DNA]</scope>
    <source>
        <strain evidence="4 5">GH-19</strain>
    </source>
</reference>